<evidence type="ECO:0000256" key="3">
    <source>
        <dbReference type="ARBA" id="ARBA00012744"/>
    </source>
</evidence>
<dbReference type="Gene3D" id="2.60.40.10">
    <property type="entry name" value="Immunoglobulins"/>
    <property type="match status" value="1"/>
</dbReference>
<keyword evidence="4" id="KW-0732">Signal</keyword>
<dbReference type="Pfam" id="PF01915">
    <property type="entry name" value="Glyco_hydro_3_C"/>
    <property type="match status" value="1"/>
</dbReference>
<dbReference type="Pfam" id="PF14310">
    <property type="entry name" value="Fn3-like"/>
    <property type="match status" value="1"/>
</dbReference>
<gene>
    <name evidence="9" type="ORF">SAMN04488098_103311</name>
</gene>
<name>A0A1G9C8B3_9LACT</name>
<dbReference type="EMBL" id="FNFK01000033">
    <property type="protein sequence ID" value="SDK47896.1"/>
    <property type="molecule type" value="Genomic_DNA"/>
</dbReference>
<dbReference type="PANTHER" id="PTHR30620:SF16">
    <property type="entry name" value="LYSOSOMAL BETA GLUCOSIDASE"/>
    <property type="match status" value="1"/>
</dbReference>
<reference evidence="10" key="1">
    <citation type="submission" date="2016-10" db="EMBL/GenBank/DDBJ databases">
        <authorList>
            <person name="Varghese N."/>
            <person name="Submissions S."/>
        </authorList>
    </citation>
    <scope>NUCLEOTIDE SEQUENCE [LARGE SCALE GENOMIC DNA]</scope>
    <source>
        <strain evidence="10">DSM 19181</strain>
    </source>
</reference>
<dbReference type="PANTHER" id="PTHR30620">
    <property type="entry name" value="PERIPLASMIC BETA-GLUCOSIDASE-RELATED"/>
    <property type="match status" value="1"/>
</dbReference>
<evidence type="ECO:0000256" key="5">
    <source>
        <dbReference type="ARBA" id="ARBA00022801"/>
    </source>
</evidence>
<dbReference type="PRINTS" id="PR00133">
    <property type="entry name" value="GLHYDRLASE3"/>
</dbReference>
<dbReference type="InterPro" id="IPR036962">
    <property type="entry name" value="Glyco_hydro_3_N_sf"/>
</dbReference>
<dbReference type="EC" id="3.2.1.21" evidence="3"/>
<evidence type="ECO:0000256" key="2">
    <source>
        <dbReference type="ARBA" id="ARBA00005336"/>
    </source>
</evidence>
<dbReference type="GO" id="GO:0008422">
    <property type="term" value="F:beta-glucosidase activity"/>
    <property type="evidence" value="ECO:0007669"/>
    <property type="project" value="UniProtKB-EC"/>
</dbReference>
<dbReference type="OrthoDB" id="9805821at2"/>
<dbReference type="GO" id="GO:0009251">
    <property type="term" value="P:glucan catabolic process"/>
    <property type="evidence" value="ECO:0007669"/>
    <property type="project" value="TreeGrafter"/>
</dbReference>
<evidence type="ECO:0000313" key="10">
    <source>
        <dbReference type="Proteomes" id="UP000199433"/>
    </source>
</evidence>
<dbReference type="Gene3D" id="3.20.20.300">
    <property type="entry name" value="Glycoside hydrolase, family 3, N-terminal domain"/>
    <property type="match status" value="1"/>
</dbReference>
<feature type="domain" description="Fibronectin type III-like" evidence="8">
    <location>
        <begin position="635"/>
        <end position="704"/>
    </location>
</feature>
<sequence length="716" mass="78934">MKKEELKALLDEMTIEEKVGQTIQLSADFFSDKSEDITGPMNEMAMTEEKKYQVGSVLGVAGANETIELQKSFMEQHRLNIPLLFMADIIHGDHTIFPIPLGLGATWNPELVKETASIAAKEAAAQGLHITFSPMVDLVRDPRWGRVMESTGEDKLLNKRYARAFVEGYQGDDLKQDITKLAACVKHFAGYGAPRGGRDYNSVDLNENTLREHYLPAYQEGIDAGAKLVMTAFNTIDNIPATGNKRLMRDILRKEMGFNGVLISDWGAIGELVPHGVAEDLEQAAKLAMEAGVDIEMMSAAYSEHLVKLVETDSTLKTLLDETVLNILTLKNDLGLFEQPYRGADQAKEEAEIYTEANQQVALKAAEQSLVLLENNGVLPLTKQEKVILTGPMKRSNDLLGAWSWKGDRSKTATLEDVLAAQVPTEQLTIVEEAEIFNGAHSFLVNDVQEADTVIVALGETSEMSGEAASRTNIKLPESQLLLLKELKALNKKVIAVLFNGRPLDLTDVVPLVDGLIEAWFPGTSGAQAVFNLLYGKTSPSGRLSMTFPRSVGQVPIFYNEDSTGRPFTADKGSEKYFSRYIDRANSPLYPFGYGLSYTQFEYSALTLSDTEITNEEAIKLSVTVKNTGERSGTETVQMYARDKAGEVVRPVKELIEFKQVTLESGESQTITFSLSEEQLRYTHSDHTVKSDAGEFLVGIGSNSSLELTHAFRLTK</sequence>
<dbReference type="RefSeq" id="WP_091267584.1">
    <property type="nucleotide sequence ID" value="NZ_FNFK01000033.1"/>
</dbReference>
<evidence type="ECO:0000259" key="8">
    <source>
        <dbReference type="SMART" id="SM01217"/>
    </source>
</evidence>
<dbReference type="SUPFAM" id="SSF51445">
    <property type="entry name" value="(Trans)glycosidases"/>
    <property type="match status" value="1"/>
</dbReference>
<comment type="similarity">
    <text evidence="2 7">Belongs to the glycosyl hydrolase 3 family.</text>
</comment>
<dbReference type="Proteomes" id="UP000199433">
    <property type="component" value="Unassembled WGS sequence"/>
</dbReference>
<dbReference type="InterPro" id="IPR002772">
    <property type="entry name" value="Glyco_hydro_3_C"/>
</dbReference>
<dbReference type="InterPro" id="IPR026891">
    <property type="entry name" value="Fn3-like"/>
</dbReference>
<evidence type="ECO:0000313" key="9">
    <source>
        <dbReference type="EMBL" id="SDK47896.1"/>
    </source>
</evidence>
<organism evidence="9 10">
    <name type="scientific">Alkalibacterium thalassium</name>
    <dbReference type="NCBI Taxonomy" id="426701"/>
    <lineage>
        <taxon>Bacteria</taxon>
        <taxon>Bacillati</taxon>
        <taxon>Bacillota</taxon>
        <taxon>Bacilli</taxon>
        <taxon>Lactobacillales</taxon>
        <taxon>Carnobacteriaceae</taxon>
        <taxon>Alkalibacterium</taxon>
    </lineage>
</organism>
<evidence type="ECO:0000256" key="4">
    <source>
        <dbReference type="ARBA" id="ARBA00022729"/>
    </source>
</evidence>
<dbReference type="InterPro" id="IPR001764">
    <property type="entry name" value="Glyco_hydro_3_N"/>
</dbReference>
<dbReference type="SUPFAM" id="SSF52279">
    <property type="entry name" value="Beta-D-glucan exohydrolase, C-terminal domain"/>
    <property type="match status" value="1"/>
</dbReference>
<evidence type="ECO:0000256" key="1">
    <source>
        <dbReference type="ARBA" id="ARBA00000448"/>
    </source>
</evidence>
<accession>A0A1G9C8B3</accession>
<evidence type="ECO:0000256" key="6">
    <source>
        <dbReference type="ARBA" id="ARBA00023295"/>
    </source>
</evidence>
<dbReference type="PROSITE" id="PS00775">
    <property type="entry name" value="GLYCOSYL_HYDROL_F3"/>
    <property type="match status" value="1"/>
</dbReference>
<dbReference type="SMART" id="SM01217">
    <property type="entry name" value="Fn3_like"/>
    <property type="match status" value="1"/>
</dbReference>
<comment type="catalytic activity">
    <reaction evidence="1">
        <text>Hydrolysis of terminal, non-reducing beta-D-glucosyl residues with release of beta-D-glucose.</text>
        <dbReference type="EC" id="3.2.1.21"/>
    </reaction>
</comment>
<keyword evidence="5 7" id="KW-0378">Hydrolase</keyword>
<dbReference type="InterPro" id="IPR036881">
    <property type="entry name" value="Glyco_hydro_3_C_sf"/>
</dbReference>
<proteinExistence type="inferred from homology"/>
<dbReference type="InterPro" id="IPR051915">
    <property type="entry name" value="Cellulose_Degrad_GH3"/>
</dbReference>
<evidence type="ECO:0000256" key="7">
    <source>
        <dbReference type="RuleBase" id="RU361161"/>
    </source>
</evidence>
<dbReference type="Pfam" id="PF00933">
    <property type="entry name" value="Glyco_hydro_3"/>
    <property type="match status" value="1"/>
</dbReference>
<dbReference type="InterPro" id="IPR019800">
    <property type="entry name" value="Glyco_hydro_3_AS"/>
</dbReference>
<dbReference type="STRING" id="426701.SAMN04488098_103311"/>
<keyword evidence="6 7" id="KW-0326">Glycosidase</keyword>
<keyword evidence="10" id="KW-1185">Reference proteome</keyword>
<dbReference type="InterPro" id="IPR017853">
    <property type="entry name" value="GH"/>
</dbReference>
<dbReference type="Gene3D" id="3.40.50.1700">
    <property type="entry name" value="Glycoside hydrolase family 3 C-terminal domain"/>
    <property type="match status" value="1"/>
</dbReference>
<protein>
    <recommendedName>
        <fullName evidence="3">beta-glucosidase</fullName>
        <ecNumber evidence="3">3.2.1.21</ecNumber>
    </recommendedName>
</protein>
<dbReference type="InterPro" id="IPR013783">
    <property type="entry name" value="Ig-like_fold"/>
</dbReference>
<dbReference type="FunFam" id="2.60.40.10:FF:000495">
    <property type="entry name" value="Periplasmic beta-glucosidase"/>
    <property type="match status" value="1"/>
</dbReference>
<dbReference type="AlphaFoldDB" id="A0A1G9C8B3"/>